<comment type="caution">
    <text evidence="2">The sequence shown here is derived from an EMBL/GenBank/DDBJ whole genome shotgun (WGS) entry which is preliminary data.</text>
</comment>
<reference evidence="2" key="1">
    <citation type="submission" date="2022-03" db="EMBL/GenBank/DDBJ databases">
        <authorList>
            <person name="Sayadi A."/>
        </authorList>
    </citation>
    <scope>NUCLEOTIDE SEQUENCE</scope>
</reference>
<evidence type="ECO:0000256" key="1">
    <source>
        <dbReference type="SAM" id="MobiDB-lite"/>
    </source>
</evidence>
<evidence type="ECO:0000313" key="3">
    <source>
        <dbReference type="Proteomes" id="UP001152888"/>
    </source>
</evidence>
<dbReference type="AlphaFoldDB" id="A0A9P0KGN8"/>
<feature type="region of interest" description="Disordered" evidence="1">
    <location>
        <begin position="1"/>
        <end position="20"/>
    </location>
</feature>
<proteinExistence type="predicted"/>
<organism evidence="2 3">
    <name type="scientific">Acanthoscelides obtectus</name>
    <name type="common">Bean weevil</name>
    <name type="synonym">Bruchus obtectus</name>
    <dbReference type="NCBI Taxonomy" id="200917"/>
    <lineage>
        <taxon>Eukaryota</taxon>
        <taxon>Metazoa</taxon>
        <taxon>Ecdysozoa</taxon>
        <taxon>Arthropoda</taxon>
        <taxon>Hexapoda</taxon>
        <taxon>Insecta</taxon>
        <taxon>Pterygota</taxon>
        <taxon>Neoptera</taxon>
        <taxon>Endopterygota</taxon>
        <taxon>Coleoptera</taxon>
        <taxon>Polyphaga</taxon>
        <taxon>Cucujiformia</taxon>
        <taxon>Chrysomeloidea</taxon>
        <taxon>Chrysomelidae</taxon>
        <taxon>Bruchinae</taxon>
        <taxon>Bruchini</taxon>
        <taxon>Acanthoscelides</taxon>
    </lineage>
</organism>
<dbReference type="Proteomes" id="UP001152888">
    <property type="component" value="Unassembled WGS sequence"/>
</dbReference>
<accession>A0A9P0KGN8</accession>
<sequence>MTSSATLPPLASASASMSGRPSSTVFFGIAILGGDHSACVRNARTTTHARPTEPNLRATPNARTVRTWCTEIYIVVHAVEKFSWNLEYRTSR</sequence>
<name>A0A9P0KGN8_ACAOB</name>
<gene>
    <name evidence="2" type="ORF">ACAOBT_LOCUS10602</name>
</gene>
<dbReference type="EMBL" id="CAKOFQ010006810">
    <property type="protein sequence ID" value="CAH1973532.1"/>
    <property type="molecule type" value="Genomic_DNA"/>
</dbReference>
<keyword evidence="3" id="KW-1185">Reference proteome</keyword>
<protein>
    <submittedName>
        <fullName evidence="2">Uncharacterized protein</fullName>
    </submittedName>
</protein>
<evidence type="ECO:0000313" key="2">
    <source>
        <dbReference type="EMBL" id="CAH1973532.1"/>
    </source>
</evidence>